<dbReference type="RefSeq" id="WP_165234338.1">
    <property type="nucleotide sequence ID" value="NZ_JAAKZV010000024.1"/>
</dbReference>
<feature type="domain" description="Methyltransferase type 12" evidence="2">
    <location>
        <begin position="56"/>
        <end position="147"/>
    </location>
</feature>
<dbReference type="GO" id="GO:0017000">
    <property type="term" value="P:antibiotic biosynthetic process"/>
    <property type="evidence" value="ECO:0007669"/>
    <property type="project" value="UniProtKB-ARBA"/>
</dbReference>
<dbReference type="EMBL" id="JAAKZV010000024">
    <property type="protein sequence ID" value="NGN63948.1"/>
    <property type="molecule type" value="Genomic_DNA"/>
</dbReference>
<dbReference type="PANTHER" id="PTHR43861:SF3">
    <property type="entry name" value="PUTATIVE (AFU_ORTHOLOGUE AFUA_2G14390)-RELATED"/>
    <property type="match status" value="1"/>
</dbReference>
<dbReference type="Pfam" id="PF08242">
    <property type="entry name" value="Methyltransf_12"/>
    <property type="match status" value="1"/>
</dbReference>
<protein>
    <submittedName>
        <fullName evidence="3">Methyltransferase domain-containing protein</fullName>
    </submittedName>
</protein>
<dbReference type="InterPro" id="IPR029063">
    <property type="entry name" value="SAM-dependent_MTases_sf"/>
</dbReference>
<comment type="caution">
    <text evidence="3">The sequence shown here is derived from an EMBL/GenBank/DDBJ whole genome shotgun (WGS) entry which is preliminary data.</text>
</comment>
<dbReference type="CDD" id="cd02440">
    <property type="entry name" value="AdoMet_MTases"/>
    <property type="match status" value="1"/>
</dbReference>
<dbReference type="Proteomes" id="UP000481583">
    <property type="component" value="Unassembled WGS sequence"/>
</dbReference>
<keyword evidence="3" id="KW-0489">Methyltransferase</keyword>
<accession>A0A6G4TXV7</accession>
<keyword evidence="4" id="KW-1185">Reference proteome</keyword>
<evidence type="ECO:0000313" key="4">
    <source>
        <dbReference type="Proteomes" id="UP000481583"/>
    </source>
</evidence>
<keyword evidence="1 3" id="KW-0808">Transferase</keyword>
<dbReference type="SUPFAM" id="SSF53335">
    <property type="entry name" value="S-adenosyl-L-methionine-dependent methyltransferases"/>
    <property type="match status" value="1"/>
</dbReference>
<name>A0A6G4TXV7_9ACTN</name>
<dbReference type="GO" id="GO:0008168">
    <property type="term" value="F:methyltransferase activity"/>
    <property type="evidence" value="ECO:0007669"/>
    <property type="project" value="UniProtKB-KW"/>
</dbReference>
<evidence type="ECO:0000313" key="3">
    <source>
        <dbReference type="EMBL" id="NGN63948.1"/>
    </source>
</evidence>
<reference evidence="3 4" key="1">
    <citation type="submission" date="2020-02" db="EMBL/GenBank/DDBJ databases">
        <title>Whole-genome analyses of novel actinobacteria.</title>
        <authorList>
            <person name="Sahin N."/>
        </authorList>
    </citation>
    <scope>NUCLEOTIDE SEQUENCE [LARGE SCALE GENOMIC DNA]</scope>
    <source>
        <strain evidence="3 4">A7024</strain>
    </source>
</reference>
<dbReference type="PANTHER" id="PTHR43861">
    <property type="entry name" value="TRANS-ACONITATE 2-METHYLTRANSFERASE-RELATED"/>
    <property type="match status" value="1"/>
</dbReference>
<dbReference type="AlphaFoldDB" id="A0A6G4TXV7"/>
<gene>
    <name evidence="3" type="ORF">G5C51_08530</name>
</gene>
<dbReference type="InterPro" id="IPR013217">
    <property type="entry name" value="Methyltransf_12"/>
</dbReference>
<sequence>MRAGQDHQAREHYGDRIFHGGTAGELARLEALAAAFDPASRRWLAALGVGHGWRCLDVGAGPGSLTRWLAGQVGEDGEVVAVDRDTRFLERISHPRLRVVQADLTVEDPPLPGGYDLVHARFVLMHLREREELLDRLVSYLRPGGFLLVSDAADLASQSSPDHAFRRTMTGMWQALAATIGTDGQWGRQYPAALARRGLRVLGMAAELPVVSAASPLGVFWGLTFRECRAAISAHTDVRDETVDRALEYLGEPDTRDLSMAMIGGWGRRPG</sequence>
<proteinExistence type="predicted"/>
<organism evidence="3 4">
    <name type="scientific">Streptomyces coryli</name>
    <dbReference type="NCBI Taxonomy" id="1128680"/>
    <lineage>
        <taxon>Bacteria</taxon>
        <taxon>Bacillati</taxon>
        <taxon>Actinomycetota</taxon>
        <taxon>Actinomycetes</taxon>
        <taxon>Kitasatosporales</taxon>
        <taxon>Streptomycetaceae</taxon>
        <taxon>Streptomyces</taxon>
    </lineage>
</organism>
<evidence type="ECO:0000259" key="2">
    <source>
        <dbReference type="Pfam" id="PF08242"/>
    </source>
</evidence>
<dbReference type="GO" id="GO:0032259">
    <property type="term" value="P:methylation"/>
    <property type="evidence" value="ECO:0007669"/>
    <property type="project" value="UniProtKB-KW"/>
</dbReference>
<dbReference type="Gene3D" id="3.40.50.150">
    <property type="entry name" value="Vaccinia Virus protein VP39"/>
    <property type="match status" value="1"/>
</dbReference>
<evidence type="ECO:0000256" key="1">
    <source>
        <dbReference type="ARBA" id="ARBA00022679"/>
    </source>
</evidence>